<name>A0ABW4W2X6_9BACI</name>
<sequence>MKKNDGFSFIEVLISLSIVLLIISTVVPINSLVDKERTTLKERRVISLRLHDELQLILWDKDVQYPKAKEILIDNTSYQFLFSKENNYLKGCVEWKNAKKQADKLCLYGLPQ</sequence>
<dbReference type="Proteomes" id="UP001597383">
    <property type="component" value="Unassembled WGS sequence"/>
</dbReference>
<evidence type="ECO:0000256" key="1">
    <source>
        <dbReference type="ARBA" id="ARBA00004241"/>
    </source>
</evidence>
<evidence type="ECO:0000256" key="2">
    <source>
        <dbReference type="ARBA" id="ARBA00023287"/>
    </source>
</evidence>
<comment type="caution">
    <text evidence="4">The sequence shown here is derived from an EMBL/GenBank/DDBJ whole genome shotgun (WGS) entry which is preliminary data.</text>
</comment>
<evidence type="ECO:0000313" key="4">
    <source>
        <dbReference type="EMBL" id="MFD2046053.1"/>
    </source>
</evidence>
<dbReference type="NCBIfam" id="TIGR02532">
    <property type="entry name" value="IV_pilin_GFxxxE"/>
    <property type="match status" value="1"/>
</dbReference>
<comment type="subcellular location">
    <subcellularLocation>
        <location evidence="1">Cell surface</location>
    </subcellularLocation>
</comment>
<organism evidence="4 5">
    <name type="scientific">Ornithinibacillus salinisoli</name>
    <dbReference type="NCBI Taxonomy" id="1848459"/>
    <lineage>
        <taxon>Bacteria</taxon>
        <taxon>Bacillati</taxon>
        <taxon>Bacillota</taxon>
        <taxon>Bacilli</taxon>
        <taxon>Bacillales</taxon>
        <taxon>Bacillaceae</taxon>
        <taxon>Ornithinibacillus</taxon>
    </lineage>
</organism>
<evidence type="ECO:0000313" key="5">
    <source>
        <dbReference type="Proteomes" id="UP001597383"/>
    </source>
</evidence>
<protein>
    <submittedName>
        <fullName evidence="4">Prepilin-type N-terminal cleavage/methylation domain-containing protein</fullName>
    </submittedName>
</protein>
<dbReference type="InterPro" id="IPR012902">
    <property type="entry name" value="N_methyl_site"/>
</dbReference>
<dbReference type="RefSeq" id="WP_377557005.1">
    <property type="nucleotide sequence ID" value="NZ_JBHUHQ010000021.1"/>
</dbReference>
<dbReference type="Pfam" id="PF07963">
    <property type="entry name" value="N_methyl"/>
    <property type="match status" value="1"/>
</dbReference>
<keyword evidence="3" id="KW-0472">Membrane</keyword>
<keyword evidence="2" id="KW-0178">Competence</keyword>
<proteinExistence type="predicted"/>
<keyword evidence="3" id="KW-0812">Transmembrane</keyword>
<evidence type="ECO:0000256" key="3">
    <source>
        <dbReference type="SAM" id="Phobius"/>
    </source>
</evidence>
<keyword evidence="3" id="KW-1133">Transmembrane helix</keyword>
<reference evidence="5" key="1">
    <citation type="journal article" date="2019" name="Int. J. Syst. Evol. Microbiol.">
        <title>The Global Catalogue of Microorganisms (GCM) 10K type strain sequencing project: providing services to taxonomists for standard genome sequencing and annotation.</title>
        <authorList>
            <consortium name="The Broad Institute Genomics Platform"/>
            <consortium name="The Broad Institute Genome Sequencing Center for Infectious Disease"/>
            <person name="Wu L."/>
            <person name="Ma J."/>
        </authorList>
    </citation>
    <scope>NUCLEOTIDE SEQUENCE [LARGE SCALE GENOMIC DNA]</scope>
    <source>
        <strain evidence="5">R28</strain>
    </source>
</reference>
<feature type="transmembrane region" description="Helical" evidence="3">
    <location>
        <begin position="12"/>
        <end position="33"/>
    </location>
</feature>
<gene>
    <name evidence="4" type="ORF">ACFSJF_17375</name>
</gene>
<dbReference type="EMBL" id="JBHUHQ010000021">
    <property type="protein sequence ID" value="MFD2046053.1"/>
    <property type="molecule type" value="Genomic_DNA"/>
</dbReference>
<accession>A0ABW4W2X6</accession>
<keyword evidence="5" id="KW-1185">Reference proteome</keyword>